<feature type="compositionally biased region" description="Basic and acidic residues" evidence="1">
    <location>
        <begin position="87"/>
        <end position="115"/>
    </location>
</feature>
<comment type="caution">
    <text evidence="2">The sequence shown here is derived from an EMBL/GenBank/DDBJ whole genome shotgun (WGS) entry which is preliminary data.</text>
</comment>
<proteinExistence type="predicted"/>
<feature type="region of interest" description="Disordered" evidence="1">
    <location>
        <begin position="1"/>
        <end position="30"/>
    </location>
</feature>
<name>A0AAD9JMA1_9ANNE</name>
<dbReference type="Pfam" id="PF08524">
    <property type="entry name" value="rRNA_processing"/>
    <property type="match status" value="1"/>
</dbReference>
<accession>A0AAD9JMA1</accession>
<dbReference type="AlphaFoldDB" id="A0AAD9JMA1"/>
<dbReference type="InterPro" id="IPR013730">
    <property type="entry name" value="Fyv7/TAP26"/>
</dbReference>
<keyword evidence="3" id="KW-1185">Reference proteome</keyword>
<organism evidence="2 3">
    <name type="scientific">Paralvinella palmiformis</name>
    <dbReference type="NCBI Taxonomy" id="53620"/>
    <lineage>
        <taxon>Eukaryota</taxon>
        <taxon>Metazoa</taxon>
        <taxon>Spiralia</taxon>
        <taxon>Lophotrochozoa</taxon>
        <taxon>Annelida</taxon>
        <taxon>Polychaeta</taxon>
        <taxon>Sedentaria</taxon>
        <taxon>Canalipalpata</taxon>
        <taxon>Terebellida</taxon>
        <taxon>Terebelliformia</taxon>
        <taxon>Alvinellidae</taxon>
        <taxon>Paralvinella</taxon>
    </lineage>
</organism>
<feature type="compositionally biased region" description="Basic and acidic residues" evidence="1">
    <location>
        <begin position="1"/>
        <end position="10"/>
    </location>
</feature>
<feature type="region of interest" description="Disordered" evidence="1">
    <location>
        <begin position="42"/>
        <end position="120"/>
    </location>
</feature>
<sequence length="158" mass="18821">MKGKQRDNRKGNKIRMARFSDNMTGKHQEKVLHEYHKLLRKEQQKLKQSSAVTQKIYEEEQSRQQPTSSTNKNISRKKSRISALHKAKIEWSKKQEEKQKQVQEQEKKMKEKEEALAQYGKKKKSQYRKLCVKNYKGQPNMASQMEILLNKIQTENKS</sequence>
<gene>
    <name evidence="2" type="ORF">LSH36_230g04017</name>
</gene>
<dbReference type="EMBL" id="JAODUP010000230">
    <property type="protein sequence ID" value="KAK2155823.1"/>
    <property type="molecule type" value="Genomic_DNA"/>
</dbReference>
<evidence type="ECO:0000313" key="3">
    <source>
        <dbReference type="Proteomes" id="UP001208570"/>
    </source>
</evidence>
<evidence type="ECO:0000313" key="2">
    <source>
        <dbReference type="EMBL" id="KAK2155823.1"/>
    </source>
</evidence>
<feature type="compositionally biased region" description="Basic residues" evidence="1">
    <location>
        <begin position="74"/>
        <end position="86"/>
    </location>
</feature>
<feature type="compositionally biased region" description="Polar residues" evidence="1">
    <location>
        <begin position="63"/>
        <end position="73"/>
    </location>
</feature>
<dbReference type="Proteomes" id="UP001208570">
    <property type="component" value="Unassembled WGS sequence"/>
</dbReference>
<reference evidence="2" key="1">
    <citation type="journal article" date="2023" name="Mol. Biol. Evol.">
        <title>Third-Generation Sequencing Reveals the Adaptive Role of the Epigenome in Three Deep-Sea Polychaetes.</title>
        <authorList>
            <person name="Perez M."/>
            <person name="Aroh O."/>
            <person name="Sun Y."/>
            <person name="Lan Y."/>
            <person name="Juniper S.K."/>
            <person name="Young C.R."/>
            <person name="Angers B."/>
            <person name="Qian P.Y."/>
        </authorList>
    </citation>
    <scope>NUCLEOTIDE SEQUENCE</scope>
    <source>
        <strain evidence="2">P08H-3</strain>
    </source>
</reference>
<protein>
    <recommendedName>
        <fullName evidence="4">Thyroid transcription factor 1-associated protein 26</fullName>
    </recommendedName>
</protein>
<evidence type="ECO:0008006" key="4">
    <source>
        <dbReference type="Google" id="ProtNLM"/>
    </source>
</evidence>
<evidence type="ECO:0000256" key="1">
    <source>
        <dbReference type="SAM" id="MobiDB-lite"/>
    </source>
</evidence>